<evidence type="ECO:0008006" key="5">
    <source>
        <dbReference type="Google" id="ProtNLM"/>
    </source>
</evidence>
<dbReference type="EMBL" id="VCGU01000009">
    <property type="protein sequence ID" value="TRY70791.1"/>
    <property type="molecule type" value="Genomic_DNA"/>
</dbReference>
<keyword evidence="1" id="KW-0812">Transmembrane</keyword>
<dbReference type="Proteomes" id="UP000318571">
    <property type="component" value="Chromosome 9"/>
</dbReference>
<feature type="chain" id="PRO_5022154517" description="Frizzled/Smoothened transmembrane domain-containing protein" evidence="2">
    <location>
        <begin position="42"/>
        <end position="328"/>
    </location>
</feature>
<keyword evidence="1" id="KW-0472">Membrane</keyword>
<keyword evidence="4" id="KW-1185">Reference proteome</keyword>
<evidence type="ECO:0000256" key="1">
    <source>
        <dbReference type="SAM" id="Phobius"/>
    </source>
</evidence>
<protein>
    <recommendedName>
        <fullName evidence="5">Frizzled/Smoothened transmembrane domain-containing protein</fullName>
    </recommendedName>
</protein>
<proteinExistence type="predicted"/>
<keyword evidence="1" id="KW-1133">Transmembrane helix</keyword>
<feature type="signal peptide" evidence="2">
    <location>
        <begin position="1"/>
        <end position="41"/>
    </location>
</feature>
<evidence type="ECO:0000256" key="2">
    <source>
        <dbReference type="SAM" id="SignalP"/>
    </source>
</evidence>
<dbReference type="AlphaFoldDB" id="A0A553NZC5"/>
<gene>
    <name evidence="3" type="ORF">TCAL_04818</name>
</gene>
<accession>A0A553NZC5</accession>
<feature type="transmembrane region" description="Helical" evidence="1">
    <location>
        <begin position="118"/>
        <end position="138"/>
    </location>
</feature>
<comment type="caution">
    <text evidence="3">The sequence shown here is derived from an EMBL/GenBank/DDBJ whole genome shotgun (WGS) entry which is preliminary data.</text>
</comment>
<evidence type="ECO:0000313" key="3">
    <source>
        <dbReference type="EMBL" id="TRY70791.1"/>
    </source>
</evidence>
<keyword evidence="2" id="KW-0732">Signal</keyword>
<evidence type="ECO:0000313" key="4">
    <source>
        <dbReference type="Proteomes" id="UP000318571"/>
    </source>
</evidence>
<organism evidence="3 4">
    <name type="scientific">Tigriopus californicus</name>
    <name type="common">Marine copepod</name>
    <dbReference type="NCBI Taxonomy" id="6832"/>
    <lineage>
        <taxon>Eukaryota</taxon>
        <taxon>Metazoa</taxon>
        <taxon>Ecdysozoa</taxon>
        <taxon>Arthropoda</taxon>
        <taxon>Crustacea</taxon>
        <taxon>Multicrustacea</taxon>
        <taxon>Hexanauplia</taxon>
        <taxon>Copepoda</taxon>
        <taxon>Harpacticoida</taxon>
        <taxon>Harpacticidae</taxon>
        <taxon>Tigriopus</taxon>
    </lineage>
</organism>
<sequence length="328" mass="36257">MHGCPRAGRLAITLKPGTPMAGWRLVLSTLCLLSCHSLVSASLAPNSTTTLPVGCCPGPCSTLMPEHRPPSEAERNISGDWRRVEAELMRHAVGNISSWWSRAHFRATHSHQAQGASWAVSLLLCSLAVGVVASGMWAERGRWAAVMGQQPLFFETHAVHAQQWVPDAIRSHARSLVRLGRRERRIHFPDEMPPDAVDSTGSLTKRQAPLDMSLFLRNHEPTDLDRAHQHFLMSSDEDEPSELDYVPSSSDDSDLDYSVFSYNRRHGEWQGSALSVGAPKGSWIRSIQSSVQVWRRGFSQPPKKSVNADSVQIRLLPSSSSSDSELNI</sequence>
<name>A0A553NZC5_TIGCA</name>
<reference evidence="3 4" key="1">
    <citation type="journal article" date="2018" name="Nat. Ecol. Evol.">
        <title>Genomic signatures of mitonuclear coevolution across populations of Tigriopus californicus.</title>
        <authorList>
            <person name="Barreto F.S."/>
            <person name="Watson E.T."/>
            <person name="Lima T.G."/>
            <person name="Willett C.S."/>
            <person name="Edmands S."/>
            <person name="Li W."/>
            <person name="Burton R.S."/>
        </authorList>
    </citation>
    <scope>NUCLEOTIDE SEQUENCE [LARGE SCALE GENOMIC DNA]</scope>
    <source>
        <strain evidence="3 4">San Diego</strain>
    </source>
</reference>